<feature type="domain" description="Copper amine oxidase-like N-terminal" evidence="2">
    <location>
        <begin position="35"/>
        <end position="141"/>
    </location>
</feature>
<dbReference type="Pfam" id="PF07833">
    <property type="entry name" value="Cu_amine_oxidN1"/>
    <property type="match status" value="1"/>
</dbReference>
<evidence type="ECO:0000259" key="3">
    <source>
        <dbReference type="Pfam" id="PF13360"/>
    </source>
</evidence>
<protein>
    <submittedName>
        <fullName evidence="4">PQQ-binding-like beta-propeller repeat protein</fullName>
    </submittedName>
</protein>
<keyword evidence="1" id="KW-0732">Signal</keyword>
<proteinExistence type="predicted"/>
<keyword evidence="5" id="KW-1185">Reference proteome</keyword>
<evidence type="ECO:0000313" key="5">
    <source>
        <dbReference type="Proteomes" id="UP000535838"/>
    </source>
</evidence>
<feature type="domain" description="Pyrrolo-quinoline quinone repeat" evidence="3">
    <location>
        <begin position="296"/>
        <end position="477"/>
    </location>
</feature>
<feature type="chain" id="PRO_5033017226" evidence="1">
    <location>
        <begin position="27"/>
        <end position="507"/>
    </location>
</feature>
<evidence type="ECO:0000313" key="4">
    <source>
        <dbReference type="EMBL" id="MBB6634831.1"/>
    </source>
</evidence>
<dbReference type="RefSeq" id="WP_185120065.1">
    <property type="nucleotide sequence ID" value="NZ_JACJVQ010000008.1"/>
</dbReference>
<sequence>MKLRWILAGLVAASLAFHSTSLQATAASPSYSLTVDDLKLNSPLSPEFRNGVTFVPMRAIFEALGAKVAFNGKSKQVVGQRGDKSITLTLGSKTAYVNKTAVSLQQAPLTLNNNVYVPLRFVSESLGAEVELNAASKTINIRTDEMDLTVTDKLPLMNDKGESILLKHQGNAKLKWSFQDESPFQNYEGFVGDNHTLVFMGHREYFVTDFEGNELTTEVFEDVSYAEIEAVKSSDGYDIKASKGDNNYSWSRIPLYTKTNVSPQLIIAGEPSYDYLVVNGNIDSDGHLIILTKDGLAAYDDKGERLWAKQQFQTETGVLSAFEEDMQLVTDSSNNIYLQNEAGYAILNAKGETLLADNGYFAPTILKDGTLLFNGRVYKVENGKLTEAASPYGGGGRGAYSSLDSENTLKKMDPATGETVWTYKQSQMEKQRGYSLFASTLVADGIGNAYISTTGGTIHSLDSQGNLRFILVIDNQTITGTQIIPLSPTTFVAIDNNLVMCFEIANG</sequence>
<dbReference type="EMBL" id="JACJVQ010000008">
    <property type="protein sequence ID" value="MBB6634831.1"/>
    <property type="molecule type" value="Genomic_DNA"/>
</dbReference>
<dbReference type="Gene3D" id="2.130.10.10">
    <property type="entry name" value="YVTN repeat-like/Quinoprotein amine dehydrogenase"/>
    <property type="match status" value="1"/>
</dbReference>
<dbReference type="Pfam" id="PF13360">
    <property type="entry name" value="PQQ_2"/>
    <property type="match status" value="1"/>
</dbReference>
<dbReference type="SUPFAM" id="SSF50998">
    <property type="entry name" value="Quinoprotein alcohol dehydrogenase-like"/>
    <property type="match status" value="1"/>
</dbReference>
<reference evidence="4 5" key="1">
    <citation type="submission" date="2020-08" db="EMBL/GenBank/DDBJ databases">
        <title>Cohnella phylogeny.</title>
        <authorList>
            <person name="Dunlap C."/>
        </authorList>
    </citation>
    <scope>NUCLEOTIDE SEQUENCE [LARGE SCALE GENOMIC DNA]</scope>
    <source>
        <strain evidence="4 5">DSM 25241</strain>
    </source>
</reference>
<comment type="caution">
    <text evidence="4">The sequence shown here is derived from an EMBL/GenBank/DDBJ whole genome shotgun (WGS) entry which is preliminary data.</text>
</comment>
<dbReference type="InterPro" id="IPR002372">
    <property type="entry name" value="PQQ_rpt_dom"/>
</dbReference>
<gene>
    <name evidence="4" type="ORF">H7B67_11990</name>
</gene>
<name>A0A841T180_9BACL</name>
<evidence type="ECO:0000259" key="2">
    <source>
        <dbReference type="Pfam" id="PF07833"/>
    </source>
</evidence>
<dbReference type="AlphaFoldDB" id="A0A841T180"/>
<dbReference type="InterPro" id="IPR012854">
    <property type="entry name" value="Cu_amine_oxidase-like_N"/>
</dbReference>
<dbReference type="Proteomes" id="UP000535838">
    <property type="component" value="Unassembled WGS sequence"/>
</dbReference>
<dbReference type="SUPFAM" id="SSF55383">
    <property type="entry name" value="Copper amine oxidase, domain N"/>
    <property type="match status" value="1"/>
</dbReference>
<organism evidence="4 5">
    <name type="scientific">Cohnella thailandensis</name>
    <dbReference type="NCBI Taxonomy" id="557557"/>
    <lineage>
        <taxon>Bacteria</taxon>
        <taxon>Bacillati</taxon>
        <taxon>Bacillota</taxon>
        <taxon>Bacilli</taxon>
        <taxon>Bacillales</taxon>
        <taxon>Paenibacillaceae</taxon>
        <taxon>Cohnella</taxon>
    </lineage>
</organism>
<dbReference type="InterPro" id="IPR015943">
    <property type="entry name" value="WD40/YVTN_repeat-like_dom_sf"/>
</dbReference>
<dbReference type="InterPro" id="IPR011047">
    <property type="entry name" value="Quinoprotein_ADH-like_sf"/>
</dbReference>
<feature type="signal peptide" evidence="1">
    <location>
        <begin position="1"/>
        <end position="26"/>
    </location>
</feature>
<dbReference type="InterPro" id="IPR036582">
    <property type="entry name" value="Mao_N_sf"/>
</dbReference>
<evidence type="ECO:0000256" key="1">
    <source>
        <dbReference type="SAM" id="SignalP"/>
    </source>
</evidence>
<accession>A0A841T180</accession>
<dbReference type="Gene3D" id="3.30.457.10">
    <property type="entry name" value="Copper amine oxidase-like, N-terminal domain"/>
    <property type="match status" value="1"/>
</dbReference>